<dbReference type="InterPro" id="IPR036918">
    <property type="entry name" value="Pyrv_Knase_C_sf"/>
</dbReference>
<comment type="caution">
    <text evidence="24">The sequence shown here is derived from an EMBL/GenBank/DDBJ whole genome shotgun (WGS) entry which is preliminary data.</text>
</comment>
<evidence type="ECO:0000256" key="5">
    <source>
        <dbReference type="ARBA" id="ARBA00008663"/>
    </source>
</evidence>
<evidence type="ECO:0000256" key="15">
    <source>
        <dbReference type="ARBA" id="ARBA00022958"/>
    </source>
</evidence>
<evidence type="ECO:0000313" key="24">
    <source>
        <dbReference type="EMBL" id="MCR1899160.1"/>
    </source>
</evidence>
<dbReference type="Pfam" id="PF00224">
    <property type="entry name" value="PK"/>
    <property type="match status" value="1"/>
</dbReference>
<dbReference type="InterPro" id="IPR001697">
    <property type="entry name" value="Pyr_Knase"/>
</dbReference>
<evidence type="ECO:0000256" key="10">
    <source>
        <dbReference type="ARBA" id="ARBA00022723"/>
    </source>
</evidence>
<evidence type="ECO:0000256" key="12">
    <source>
        <dbReference type="ARBA" id="ARBA00022777"/>
    </source>
</evidence>
<sequence length="582" mass="63434">MKRTKIVCTLGPASESKDVLMGLVKSGMNVSRLNFSHGSHEEHKRKIDLIKEVREELNTPVAILLDTKGPEVRIKQFETGEIELIEGEKFILTTRDIKGNKDGVAVTFDNLHQEIKEGNKVLIDDGLVQLTVEKIVGPDIHCIVENGGPLKNNKSINLPDVNINLPAITEKDTQDIKFGIRENIDFIAASFIRKAQDILEIRKVLEENDAEDIQIISKIENREGVNNIDEIIEYSDGIMVARGDLGVEIPPEEVPLVQKMIIRKCNKAGKPVITATQMLDSMIRNPRPTRAEVTDVANAIFDGTDAIMLSGETAAGKFPVEAVRTMDRIARKTENSLNYKEMLKTLDPAEISVTDSISHATCTTAQELGASAIITATASGHTARMVSKYRPESPILAFTPDAKVVRRLTLVWGVYPVLIQDFTSTDELFDHSVHRALEEGLVQWGDLVVITAGIPLGIKGTTNLIKVHTIGEVLIQGTGIGKDSVTGKIRIVRNEEDIADFQEGEILVSVSIDIESMPAVKKAAGMILEEGGLTSSGAIVALQMGIPVVVGAEKAIDSLENGQIVTIDSVRGLIYQGIAKVL</sequence>
<dbReference type="Gene3D" id="3.20.20.60">
    <property type="entry name" value="Phosphoenolpyruvate-binding domains"/>
    <property type="match status" value="1"/>
</dbReference>
<dbReference type="SUPFAM" id="SSF51621">
    <property type="entry name" value="Phosphoenolpyruvate/pyruvate domain"/>
    <property type="match status" value="1"/>
</dbReference>
<keyword evidence="10" id="KW-0479">Metal-binding</keyword>
<feature type="domain" description="Pyruvate kinase barrel" evidence="21">
    <location>
        <begin position="1"/>
        <end position="323"/>
    </location>
</feature>
<comment type="subunit">
    <text evidence="6">Homotetramer.</text>
</comment>
<dbReference type="FunFam" id="3.40.1380.20:FF:000013">
    <property type="entry name" value="Pyruvate kinase"/>
    <property type="match status" value="1"/>
</dbReference>
<evidence type="ECO:0000256" key="17">
    <source>
        <dbReference type="ARBA" id="ARBA00023317"/>
    </source>
</evidence>
<evidence type="ECO:0000256" key="9">
    <source>
        <dbReference type="ARBA" id="ARBA00022679"/>
    </source>
</evidence>
<feature type="domain" description="Pyruvate kinase C-terminal" evidence="23">
    <location>
        <begin position="355"/>
        <end position="468"/>
    </location>
</feature>
<dbReference type="GO" id="GO:0000287">
    <property type="term" value="F:magnesium ion binding"/>
    <property type="evidence" value="ECO:0007669"/>
    <property type="project" value="UniProtKB-UniRule"/>
</dbReference>
<dbReference type="InterPro" id="IPR008279">
    <property type="entry name" value="PEP-util_enz_mobile_dom"/>
</dbReference>
<evidence type="ECO:0000256" key="6">
    <source>
        <dbReference type="ARBA" id="ARBA00011881"/>
    </source>
</evidence>
<dbReference type="GO" id="GO:0030955">
    <property type="term" value="F:potassium ion binding"/>
    <property type="evidence" value="ECO:0007669"/>
    <property type="project" value="UniProtKB-UniRule"/>
</dbReference>
<dbReference type="InterPro" id="IPR040442">
    <property type="entry name" value="Pyrv_kinase-like_dom_sf"/>
</dbReference>
<dbReference type="SUPFAM" id="SSF52009">
    <property type="entry name" value="Phosphohistidine domain"/>
    <property type="match status" value="1"/>
</dbReference>
<evidence type="ECO:0000259" key="23">
    <source>
        <dbReference type="Pfam" id="PF02887"/>
    </source>
</evidence>
<dbReference type="Gene3D" id="3.50.30.10">
    <property type="entry name" value="Phosphohistidine domain"/>
    <property type="match status" value="1"/>
</dbReference>
<dbReference type="InterPro" id="IPR011037">
    <property type="entry name" value="Pyrv_Knase-like_insert_dom_sf"/>
</dbReference>
<dbReference type="Gene3D" id="2.40.33.10">
    <property type="entry name" value="PK beta-barrel domain-like"/>
    <property type="match status" value="1"/>
</dbReference>
<keyword evidence="17 24" id="KW-0670">Pyruvate</keyword>
<evidence type="ECO:0000256" key="3">
    <source>
        <dbReference type="ARBA" id="ARBA00004997"/>
    </source>
</evidence>
<dbReference type="SUPFAM" id="SSF52935">
    <property type="entry name" value="PK C-terminal domain-like"/>
    <property type="match status" value="1"/>
</dbReference>
<dbReference type="NCBIfam" id="NF004978">
    <property type="entry name" value="PRK06354.1"/>
    <property type="match status" value="1"/>
</dbReference>
<keyword evidence="9 20" id="KW-0808">Transferase</keyword>
<comment type="pathway">
    <text evidence="3 20">Carbohydrate degradation; glycolysis; pyruvate from D-glyceraldehyde 3-phosphate: step 5/5.</text>
</comment>
<dbReference type="EC" id="2.7.1.40" evidence="7 19"/>
<dbReference type="InterPro" id="IPR015813">
    <property type="entry name" value="Pyrv/PenolPyrv_kinase-like_dom"/>
</dbReference>
<evidence type="ECO:0000259" key="21">
    <source>
        <dbReference type="Pfam" id="PF00224"/>
    </source>
</evidence>
<dbReference type="SUPFAM" id="SSF50800">
    <property type="entry name" value="PK beta-barrel domain-like"/>
    <property type="match status" value="1"/>
</dbReference>
<comment type="cofactor">
    <cofactor evidence="2">
        <name>K(+)</name>
        <dbReference type="ChEBI" id="CHEBI:29103"/>
    </cofactor>
</comment>
<comment type="similarity">
    <text evidence="5 20">Belongs to the pyruvate kinase family.</text>
</comment>
<evidence type="ECO:0000256" key="14">
    <source>
        <dbReference type="ARBA" id="ARBA00022842"/>
    </source>
</evidence>
<comment type="similarity">
    <text evidence="4">In the C-terminal section; belongs to the PEP-utilizing enzyme family.</text>
</comment>
<keyword evidence="14 20" id="KW-0460">Magnesium</keyword>
<evidence type="ECO:0000256" key="16">
    <source>
        <dbReference type="ARBA" id="ARBA00023152"/>
    </source>
</evidence>
<evidence type="ECO:0000256" key="4">
    <source>
        <dbReference type="ARBA" id="ARBA00006237"/>
    </source>
</evidence>
<keyword evidence="11" id="KW-0547">Nucleotide-binding</keyword>
<evidence type="ECO:0000256" key="11">
    <source>
        <dbReference type="ARBA" id="ARBA00022741"/>
    </source>
</evidence>
<dbReference type="NCBIfam" id="TIGR01064">
    <property type="entry name" value="pyruv_kin"/>
    <property type="match status" value="1"/>
</dbReference>
<dbReference type="Pfam" id="PF02887">
    <property type="entry name" value="PK_C"/>
    <property type="match status" value="1"/>
</dbReference>
<dbReference type="NCBIfam" id="NF004491">
    <property type="entry name" value="PRK05826.1"/>
    <property type="match status" value="1"/>
</dbReference>
<dbReference type="FunFam" id="2.40.33.10:FF:000001">
    <property type="entry name" value="Pyruvate kinase"/>
    <property type="match status" value="1"/>
</dbReference>
<evidence type="ECO:0000256" key="20">
    <source>
        <dbReference type="RuleBase" id="RU000504"/>
    </source>
</evidence>
<dbReference type="InterPro" id="IPR036637">
    <property type="entry name" value="Phosphohistidine_dom_sf"/>
</dbReference>
<evidence type="ECO:0000256" key="2">
    <source>
        <dbReference type="ARBA" id="ARBA00001958"/>
    </source>
</evidence>
<dbReference type="Gene3D" id="3.40.1380.20">
    <property type="entry name" value="Pyruvate kinase, C-terminal domain"/>
    <property type="match status" value="1"/>
</dbReference>
<dbReference type="Proteomes" id="UP001205748">
    <property type="component" value="Unassembled WGS sequence"/>
</dbReference>
<dbReference type="GO" id="GO:0005524">
    <property type="term" value="F:ATP binding"/>
    <property type="evidence" value="ECO:0007669"/>
    <property type="project" value="UniProtKB-KW"/>
</dbReference>
<dbReference type="GO" id="GO:0004743">
    <property type="term" value="F:pyruvate kinase activity"/>
    <property type="evidence" value="ECO:0007669"/>
    <property type="project" value="UniProtKB-UniRule"/>
</dbReference>
<dbReference type="RefSeq" id="WP_257531222.1">
    <property type="nucleotide sequence ID" value="NZ_JANKAS010000007.1"/>
</dbReference>
<dbReference type="PRINTS" id="PR01050">
    <property type="entry name" value="PYRUVTKNASE"/>
</dbReference>
<organism evidence="24 25">
    <name type="scientific">Irregularibacter muris</name>
    <dbReference type="NCBI Taxonomy" id="1796619"/>
    <lineage>
        <taxon>Bacteria</taxon>
        <taxon>Bacillati</taxon>
        <taxon>Bacillota</taxon>
        <taxon>Clostridia</taxon>
        <taxon>Eubacteriales</taxon>
        <taxon>Eubacteriaceae</taxon>
        <taxon>Irregularibacter</taxon>
    </lineage>
</organism>
<evidence type="ECO:0000256" key="18">
    <source>
        <dbReference type="ARBA" id="ARBA00048152"/>
    </source>
</evidence>
<keyword evidence="12 20" id="KW-0418">Kinase</keyword>
<comment type="catalytic activity">
    <reaction evidence="18 20">
        <text>pyruvate + ATP = phosphoenolpyruvate + ADP + H(+)</text>
        <dbReference type="Rhea" id="RHEA:18157"/>
        <dbReference type="ChEBI" id="CHEBI:15361"/>
        <dbReference type="ChEBI" id="CHEBI:15378"/>
        <dbReference type="ChEBI" id="CHEBI:30616"/>
        <dbReference type="ChEBI" id="CHEBI:58702"/>
        <dbReference type="ChEBI" id="CHEBI:456216"/>
        <dbReference type="EC" id="2.7.1.40"/>
    </reaction>
</comment>
<feature type="domain" description="PEP-utilising enzyme mobile" evidence="22">
    <location>
        <begin position="501"/>
        <end position="572"/>
    </location>
</feature>
<keyword evidence="15" id="KW-0630">Potassium</keyword>
<dbReference type="InterPro" id="IPR015793">
    <property type="entry name" value="Pyrv_Knase_brl"/>
</dbReference>
<evidence type="ECO:0000256" key="19">
    <source>
        <dbReference type="NCBIfam" id="TIGR01064"/>
    </source>
</evidence>
<dbReference type="InterPro" id="IPR015795">
    <property type="entry name" value="Pyrv_Knase_C"/>
</dbReference>
<dbReference type="Pfam" id="PF00391">
    <property type="entry name" value="PEP-utilizers"/>
    <property type="match status" value="1"/>
</dbReference>
<keyword evidence="13" id="KW-0067">ATP-binding</keyword>
<accession>A0AAE3KZF4</accession>
<dbReference type="PROSITE" id="PS00110">
    <property type="entry name" value="PYRUVATE_KINASE"/>
    <property type="match status" value="1"/>
</dbReference>
<protein>
    <recommendedName>
        <fullName evidence="8 19">Pyruvate kinase</fullName>
        <ecNumber evidence="7 19">2.7.1.40</ecNumber>
    </recommendedName>
</protein>
<keyword evidence="16 20" id="KW-0324">Glycolysis</keyword>
<dbReference type="InterPro" id="IPR015806">
    <property type="entry name" value="Pyrv_Knase_insert_dom_sf"/>
</dbReference>
<evidence type="ECO:0000256" key="1">
    <source>
        <dbReference type="ARBA" id="ARBA00001946"/>
    </source>
</evidence>
<evidence type="ECO:0000256" key="8">
    <source>
        <dbReference type="ARBA" id="ARBA00018587"/>
    </source>
</evidence>
<dbReference type="PANTHER" id="PTHR11817">
    <property type="entry name" value="PYRUVATE KINASE"/>
    <property type="match status" value="1"/>
</dbReference>
<evidence type="ECO:0000256" key="13">
    <source>
        <dbReference type="ARBA" id="ARBA00022840"/>
    </source>
</evidence>
<dbReference type="FunFam" id="3.20.20.60:FF:000001">
    <property type="entry name" value="Pyruvate kinase"/>
    <property type="match status" value="1"/>
</dbReference>
<dbReference type="GO" id="GO:0016301">
    <property type="term" value="F:kinase activity"/>
    <property type="evidence" value="ECO:0007669"/>
    <property type="project" value="UniProtKB-KW"/>
</dbReference>
<reference evidence="24" key="1">
    <citation type="submission" date="2022-07" db="EMBL/GenBank/DDBJ databases">
        <title>Enhanced cultured diversity of the mouse gut microbiota enables custom-made synthetic communities.</title>
        <authorList>
            <person name="Afrizal A."/>
        </authorList>
    </citation>
    <scope>NUCLEOTIDE SEQUENCE</scope>
    <source>
        <strain evidence="24">DSM 28593</strain>
    </source>
</reference>
<evidence type="ECO:0000313" key="25">
    <source>
        <dbReference type="Proteomes" id="UP001205748"/>
    </source>
</evidence>
<evidence type="ECO:0000256" key="7">
    <source>
        <dbReference type="ARBA" id="ARBA00012142"/>
    </source>
</evidence>
<name>A0AAE3KZF4_9FIRM</name>
<dbReference type="GO" id="GO:0006950">
    <property type="term" value="P:response to stress"/>
    <property type="evidence" value="ECO:0007669"/>
    <property type="project" value="UniProtKB-ARBA"/>
</dbReference>
<evidence type="ECO:0000259" key="22">
    <source>
        <dbReference type="Pfam" id="PF00391"/>
    </source>
</evidence>
<dbReference type="EMBL" id="JANKAS010000007">
    <property type="protein sequence ID" value="MCR1899160.1"/>
    <property type="molecule type" value="Genomic_DNA"/>
</dbReference>
<comment type="cofactor">
    <cofactor evidence="1">
        <name>Mg(2+)</name>
        <dbReference type="ChEBI" id="CHEBI:18420"/>
    </cofactor>
</comment>
<dbReference type="AlphaFoldDB" id="A0AAE3KZF4"/>
<gene>
    <name evidence="24" type="primary">pyk</name>
    <name evidence="24" type="ORF">NSA47_09205</name>
</gene>
<dbReference type="InterPro" id="IPR018209">
    <property type="entry name" value="Pyrv_Knase_AS"/>
</dbReference>
<proteinExistence type="inferred from homology"/>
<keyword evidence="25" id="KW-1185">Reference proteome</keyword>